<dbReference type="InterPro" id="IPR013083">
    <property type="entry name" value="Znf_RING/FYVE/PHD"/>
</dbReference>
<name>A0A7S2UQ96_9STRA</name>
<dbReference type="Pfam" id="PF01593">
    <property type="entry name" value="Amino_oxidase"/>
    <property type="match status" value="1"/>
</dbReference>
<dbReference type="InterPro" id="IPR036188">
    <property type="entry name" value="FAD/NAD-bd_sf"/>
</dbReference>
<dbReference type="Gene3D" id="3.90.660.10">
    <property type="match status" value="1"/>
</dbReference>
<dbReference type="PANTHER" id="PTHR10742:SF410">
    <property type="entry name" value="LYSINE-SPECIFIC HISTONE DEMETHYLASE 2"/>
    <property type="match status" value="1"/>
</dbReference>
<feature type="domain" description="PHD-type" evidence="5">
    <location>
        <begin position="925"/>
        <end position="1034"/>
    </location>
</feature>
<dbReference type="CDD" id="cd15571">
    <property type="entry name" value="ePHD"/>
    <property type="match status" value="1"/>
</dbReference>
<gene>
    <name evidence="6" type="ORF">ASEP1449_LOCUS16346</name>
</gene>
<evidence type="ECO:0000256" key="4">
    <source>
        <dbReference type="SAM" id="MobiDB-lite"/>
    </source>
</evidence>
<dbReference type="SMART" id="SM00249">
    <property type="entry name" value="PHD"/>
    <property type="match status" value="2"/>
</dbReference>
<feature type="compositionally biased region" description="Polar residues" evidence="4">
    <location>
        <begin position="137"/>
        <end position="147"/>
    </location>
</feature>
<keyword evidence="1" id="KW-0479">Metal-binding</keyword>
<feature type="region of interest" description="Disordered" evidence="4">
    <location>
        <begin position="115"/>
        <end position="147"/>
    </location>
</feature>
<feature type="region of interest" description="Disordered" evidence="4">
    <location>
        <begin position="1222"/>
        <end position="1259"/>
    </location>
</feature>
<evidence type="ECO:0000256" key="3">
    <source>
        <dbReference type="ARBA" id="ARBA00022833"/>
    </source>
</evidence>
<dbReference type="InterPro" id="IPR034732">
    <property type="entry name" value="EPHD"/>
</dbReference>
<organism evidence="6">
    <name type="scientific">Attheya septentrionalis</name>
    <dbReference type="NCBI Taxonomy" id="420275"/>
    <lineage>
        <taxon>Eukaryota</taxon>
        <taxon>Sar</taxon>
        <taxon>Stramenopiles</taxon>
        <taxon>Ochrophyta</taxon>
        <taxon>Bacillariophyta</taxon>
        <taxon>Coscinodiscophyceae</taxon>
        <taxon>Chaetocerotophycidae</taxon>
        <taxon>Chaetocerotales</taxon>
        <taxon>Attheyaceae</taxon>
        <taxon>Attheya</taxon>
    </lineage>
</organism>
<dbReference type="GO" id="GO:0016491">
    <property type="term" value="F:oxidoreductase activity"/>
    <property type="evidence" value="ECO:0007669"/>
    <property type="project" value="InterPro"/>
</dbReference>
<dbReference type="Gene3D" id="3.50.50.60">
    <property type="entry name" value="FAD/NAD(P)-binding domain"/>
    <property type="match status" value="2"/>
</dbReference>
<dbReference type="InterPro" id="IPR050281">
    <property type="entry name" value="Flavin_monoamine_oxidase"/>
</dbReference>
<evidence type="ECO:0000256" key="1">
    <source>
        <dbReference type="ARBA" id="ARBA00022723"/>
    </source>
</evidence>
<reference evidence="6" key="1">
    <citation type="submission" date="2021-01" db="EMBL/GenBank/DDBJ databases">
        <authorList>
            <person name="Corre E."/>
            <person name="Pelletier E."/>
            <person name="Niang G."/>
            <person name="Scheremetjew M."/>
            <person name="Finn R."/>
            <person name="Kale V."/>
            <person name="Holt S."/>
            <person name="Cochrane G."/>
            <person name="Meng A."/>
            <person name="Brown T."/>
            <person name="Cohen L."/>
        </authorList>
    </citation>
    <scope>NUCLEOTIDE SEQUENCE</scope>
    <source>
        <strain evidence="6">CCMP2084</strain>
    </source>
</reference>
<dbReference type="Gene3D" id="3.30.40.10">
    <property type="entry name" value="Zinc/RING finger domain, C3HC4 (zinc finger)"/>
    <property type="match status" value="2"/>
</dbReference>
<evidence type="ECO:0000259" key="5">
    <source>
        <dbReference type="PROSITE" id="PS51805"/>
    </source>
</evidence>
<proteinExistence type="predicted"/>
<keyword evidence="2" id="KW-0863">Zinc-finger</keyword>
<dbReference type="SUPFAM" id="SSF54373">
    <property type="entry name" value="FAD-linked reductases, C-terminal domain"/>
    <property type="match status" value="1"/>
</dbReference>
<protein>
    <recommendedName>
        <fullName evidence="5">PHD-type domain-containing protein</fullName>
    </recommendedName>
</protein>
<dbReference type="SUPFAM" id="SSF51905">
    <property type="entry name" value="FAD/NAD(P)-binding domain"/>
    <property type="match status" value="1"/>
</dbReference>
<accession>A0A7S2UQ96</accession>
<dbReference type="Pfam" id="PF13771">
    <property type="entry name" value="zf-HC5HC2H"/>
    <property type="match status" value="1"/>
</dbReference>
<evidence type="ECO:0000313" key="6">
    <source>
        <dbReference type="EMBL" id="CAD9824512.1"/>
    </source>
</evidence>
<keyword evidence="3" id="KW-0862">Zinc</keyword>
<evidence type="ECO:0000256" key="2">
    <source>
        <dbReference type="ARBA" id="ARBA00022771"/>
    </source>
</evidence>
<dbReference type="PANTHER" id="PTHR10742">
    <property type="entry name" value="FLAVIN MONOAMINE OXIDASE"/>
    <property type="match status" value="1"/>
</dbReference>
<dbReference type="PROSITE" id="PS51805">
    <property type="entry name" value="EPHD"/>
    <property type="match status" value="1"/>
</dbReference>
<dbReference type="EMBL" id="HBHQ01024260">
    <property type="protein sequence ID" value="CAD9824512.1"/>
    <property type="molecule type" value="Transcribed_RNA"/>
</dbReference>
<dbReference type="InterPro" id="IPR001965">
    <property type="entry name" value="Znf_PHD"/>
</dbReference>
<sequence length="1402" mass="156773">MSERSTRKRRERGKVRKETTIDGVIVEEPFFFSLPKNPESRTKLSAALDTKEETTGDGCYISATVDRRRYYGILIDQNALKAASLLSFQEDVDSLNLNRRMMVLWHEKLKEPETTNVASSMVPDSEPKRQKLMSIPGKSSTEDTNTVTNSHTVESMETPDLDDVTKPVQKFEYIESRGVAKTSEPGYRNLLATYASVLAAGEGKKERALLIHAACQSGGDFVDDNYYCYQVLDAQLLTALNGQAKKSDFRTSMSFHSFLHNTPMPTWYPLSNLETKAGQSKILNMLQMKKDGKGGVKWGAPAHATSKQLNGGSLHQDVALPMAPRARVRIGVVGGGIAGLASAYELLRMSVAEKIDLEVVLFEARSRLGGRLWTERETFKGSDGETPFPVDLGASWIHGITDNPLTTMAREAGIDLINAEEEVKMLGGKMKQVERDRDLEMGKLFDHLLDKGAETCWSRDEYVEDHQRHQKAVRWYASSLRKADHGKDSKNGIIAADAPRHRHSSDISIDHAFGEVLTRERKRFRRLSEEEHNLILWNIKNTEYALGANIQDLSMKYWDTDEEHAFEGEHVLLKQGYSTIIDHMLAKCATFGDKFQYLLNCPVESIEYSRKSTSHPYRNSQNIVDLSDTCQITVRDKPDTYKFDCVVCALPLGVLKHSVESAEVPISRATASSDGSTPAPDKSLVFHPPLPLAKQDAIRNIGFGLLNKVYLQFPEPFWRKEPSDIEKSSPFLSKGQCLFGNASGYNPHHYMFLDIGRSLGDESNSPAILMTMISGSEAVIAEKALNEDLINDVLSTLRFLFPATHIPPPVATKATQWGSDEFSRGCYTFLPPGATDQDYHILQCPVNGNGEALMLPKSETMRLFFAGEHTSYLHPSMAHGAYLSGVRAASEIFSNLRRNPSNQESASSDRQIPIIMFRTKYPEHPLECNFCHEVGSRKSEGALLAFQRGARQVLAHQNCAIFSPEVGHKKGVWKNVIKSINRGKQIVCSSCNKYGGTIGCTNVGCFRSFHFRCCEKTGWDFDRDGKIFFCDLHRSHRPASNTENTSQGSPNPSFSKRIPIELYSLKNPLSPITCCLCHKGVDQEPKRGPMLGFQRNDRQVLVHENCTRYANVVDKSSVSDKTIFGLMARSRQCFRCGIDGATIRCLFSSGCFRHFHVNCAEESGWNFEEKGVEFVCEHHKVQKDNSIHCNEELLSPMIESIPPKSTFQHDLFCKGAGKVENGNANGTKNRSRPPRIQKASNDEMGYMPPPDITATTDSHNKIDIDSDSSWEDIDELNHSKQSEIHYKAVAEAPFTIDPILSIFSTEKTTEENTNRHFKRIQRSSIDQPWDICFRVDPGPKTTLQVDDQGNRAIASGLQTGDIIVSMNGQKLGSDTLKNISMVVKLMKGTLDLVLEIIRGDPL</sequence>
<dbReference type="InterPro" id="IPR002937">
    <property type="entry name" value="Amino_oxidase"/>
</dbReference>
<dbReference type="GO" id="GO:0008270">
    <property type="term" value="F:zinc ion binding"/>
    <property type="evidence" value="ECO:0007669"/>
    <property type="project" value="UniProtKB-KW"/>
</dbReference>